<evidence type="ECO:0000256" key="5">
    <source>
        <dbReference type="SAM" id="Phobius"/>
    </source>
</evidence>
<name>A0A0K0E414_STRER</name>
<feature type="transmembrane region" description="Helical" evidence="5">
    <location>
        <begin position="122"/>
        <end position="142"/>
    </location>
</feature>
<dbReference type="GO" id="GO:0016020">
    <property type="term" value="C:membrane"/>
    <property type="evidence" value="ECO:0007669"/>
    <property type="project" value="UniProtKB-SubCell"/>
</dbReference>
<evidence type="ECO:0000256" key="2">
    <source>
        <dbReference type="ARBA" id="ARBA00022692"/>
    </source>
</evidence>
<keyword evidence="4 5" id="KW-0472">Membrane</keyword>
<evidence type="ECO:0000256" key="3">
    <source>
        <dbReference type="ARBA" id="ARBA00022989"/>
    </source>
</evidence>
<evidence type="ECO:0000256" key="4">
    <source>
        <dbReference type="ARBA" id="ARBA00023136"/>
    </source>
</evidence>
<sequence length="310" mass="36238">MIPIFEFLILFFQLTSIVIYIFICVYLLSQINKSSNFFQPSFIIHFTFNAIFDFLSSMSILLFRKVTYWGYFHSFYEQNTWISELYKILFFQTITLTISGNIIISVNRFYALYSPVNYSKIWNAKLALIIVLCQIAICYLSYTHLFFTETAYIYDPATNSHQFTTPNANFSLANNGVLLTFCIIGLLITVTLNLKIFQKFRFIFQKGDRKKHGAKITMIIFMILAAIFLLITTVQISIRFYAIKTKNSILKNKINDYFFYSIPILSALQPYLLIFLSNQLRNGIIKLIFNVKQKADRVTSFKVSFAQSKR</sequence>
<feature type="domain" description="G-protein coupled receptors family 1 profile" evidence="6">
    <location>
        <begin position="14"/>
        <end position="273"/>
    </location>
</feature>
<feature type="transmembrane region" description="Helical" evidence="5">
    <location>
        <begin position="218"/>
        <end position="238"/>
    </location>
</feature>
<organism evidence="8">
    <name type="scientific">Strongyloides stercoralis</name>
    <name type="common">Threadworm</name>
    <dbReference type="NCBI Taxonomy" id="6248"/>
    <lineage>
        <taxon>Eukaryota</taxon>
        <taxon>Metazoa</taxon>
        <taxon>Ecdysozoa</taxon>
        <taxon>Nematoda</taxon>
        <taxon>Chromadorea</taxon>
        <taxon>Rhabditida</taxon>
        <taxon>Tylenchina</taxon>
        <taxon>Panagrolaimomorpha</taxon>
        <taxon>Strongyloidoidea</taxon>
        <taxon>Strongyloididae</taxon>
        <taxon>Strongyloides</taxon>
    </lineage>
</organism>
<reference evidence="8" key="1">
    <citation type="submission" date="2015-08" db="UniProtKB">
        <authorList>
            <consortium name="WormBaseParasite"/>
        </authorList>
    </citation>
    <scope>IDENTIFICATION</scope>
</reference>
<dbReference type="InterPro" id="IPR000276">
    <property type="entry name" value="GPCR_Rhodpsn"/>
</dbReference>
<dbReference type="InterPro" id="IPR017452">
    <property type="entry name" value="GPCR_Rhodpsn_7TM"/>
</dbReference>
<evidence type="ECO:0000313" key="8">
    <source>
        <dbReference type="WBParaSite" id="SSTP_0000423100.1"/>
    </source>
</evidence>
<feature type="transmembrane region" description="Helical" evidence="5">
    <location>
        <begin position="176"/>
        <end position="197"/>
    </location>
</feature>
<keyword evidence="2 5" id="KW-0812">Transmembrane</keyword>
<dbReference type="Pfam" id="PF10323">
    <property type="entry name" value="7TM_GPCR_Srv"/>
    <property type="match status" value="1"/>
</dbReference>
<feature type="transmembrane region" description="Helical" evidence="5">
    <location>
        <begin position="41"/>
        <end position="63"/>
    </location>
</feature>
<dbReference type="GO" id="GO:0004930">
    <property type="term" value="F:G protein-coupled receptor activity"/>
    <property type="evidence" value="ECO:0007669"/>
    <property type="project" value="InterPro"/>
</dbReference>
<dbReference type="PANTHER" id="PTHR31552:SF8">
    <property type="entry name" value="SERPENTINE RECEPTOR CLASS GAMMA"/>
    <property type="match status" value="1"/>
</dbReference>
<dbReference type="PROSITE" id="PS00237">
    <property type="entry name" value="G_PROTEIN_RECEP_F1_1"/>
    <property type="match status" value="1"/>
</dbReference>
<protein>
    <submittedName>
        <fullName evidence="8 9">G_PROTEIN_RECEP_F1_2 domain-containing protein</fullName>
    </submittedName>
</protein>
<evidence type="ECO:0000313" key="7">
    <source>
        <dbReference type="Proteomes" id="UP000035681"/>
    </source>
</evidence>
<evidence type="ECO:0000313" key="9">
    <source>
        <dbReference type="WBParaSite" id="TCONS_00005323.p1"/>
    </source>
</evidence>
<dbReference type="WBParaSite" id="SSTP_0000423100.1">
    <property type="protein sequence ID" value="SSTP_0000423100.1"/>
    <property type="gene ID" value="SSTP_0000423100"/>
</dbReference>
<evidence type="ECO:0000256" key="1">
    <source>
        <dbReference type="ARBA" id="ARBA00004370"/>
    </source>
</evidence>
<feature type="transmembrane region" description="Helical" evidence="5">
    <location>
        <begin position="88"/>
        <end position="110"/>
    </location>
</feature>
<feature type="transmembrane region" description="Helical" evidence="5">
    <location>
        <begin position="6"/>
        <end position="29"/>
    </location>
</feature>
<dbReference type="SUPFAM" id="SSF81321">
    <property type="entry name" value="Family A G protein-coupled receptor-like"/>
    <property type="match status" value="1"/>
</dbReference>
<dbReference type="Gene3D" id="1.20.1070.10">
    <property type="entry name" value="Rhodopsin 7-helix transmembrane proteins"/>
    <property type="match status" value="1"/>
</dbReference>
<dbReference type="PROSITE" id="PS50262">
    <property type="entry name" value="G_PROTEIN_RECEP_F1_2"/>
    <property type="match status" value="1"/>
</dbReference>
<keyword evidence="3 5" id="KW-1133">Transmembrane helix</keyword>
<keyword evidence="7" id="KW-1185">Reference proteome</keyword>
<evidence type="ECO:0000259" key="6">
    <source>
        <dbReference type="PROSITE" id="PS50262"/>
    </source>
</evidence>
<dbReference type="AlphaFoldDB" id="A0A0K0E414"/>
<accession>A0A0K0E414</accession>
<comment type="subcellular location">
    <subcellularLocation>
        <location evidence="1">Membrane</location>
    </subcellularLocation>
</comment>
<dbReference type="PANTHER" id="PTHR31552">
    <property type="entry name" value="SERPENTINE RECEPTOR CLASS GAMMA"/>
    <property type="match status" value="1"/>
</dbReference>
<dbReference type="Proteomes" id="UP000035681">
    <property type="component" value="Unplaced"/>
</dbReference>
<proteinExistence type="predicted"/>
<dbReference type="InterPro" id="IPR019426">
    <property type="entry name" value="7TM_GPCR_serpentine_rcpt_Srv"/>
</dbReference>
<dbReference type="WBParaSite" id="TCONS_00005323.p1">
    <property type="protein sequence ID" value="TCONS_00005323.p1"/>
    <property type="gene ID" value="XLOC_003639"/>
</dbReference>
<feature type="transmembrane region" description="Helical" evidence="5">
    <location>
        <begin position="258"/>
        <end position="276"/>
    </location>
</feature>